<dbReference type="InterPro" id="IPR011251">
    <property type="entry name" value="Luciferase-like_dom"/>
</dbReference>
<dbReference type="InterPro" id="IPR036661">
    <property type="entry name" value="Luciferase-like_sf"/>
</dbReference>
<dbReference type="SUPFAM" id="SSF51679">
    <property type="entry name" value="Bacterial luciferase-like"/>
    <property type="match status" value="1"/>
</dbReference>
<dbReference type="PIRSF" id="PIRSF000337">
    <property type="entry name" value="NTA_MOA"/>
    <property type="match status" value="1"/>
</dbReference>
<dbReference type="RefSeq" id="WP_344418459.1">
    <property type="nucleotide sequence ID" value="NZ_BAAAQK010000012.1"/>
</dbReference>
<dbReference type="EMBL" id="BAAAQK010000012">
    <property type="protein sequence ID" value="GAA1854225.1"/>
    <property type="molecule type" value="Genomic_DNA"/>
</dbReference>
<comment type="caution">
    <text evidence="7">The sequence shown here is derived from an EMBL/GenBank/DDBJ whole genome shotgun (WGS) entry which is preliminary data.</text>
</comment>
<dbReference type="InterPro" id="IPR016215">
    <property type="entry name" value="NTA_MOA"/>
</dbReference>
<keyword evidence="4 7" id="KW-0503">Monooxygenase</keyword>
<name>A0ABN2N5W1_9PSEU</name>
<keyword evidence="8" id="KW-1185">Reference proteome</keyword>
<dbReference type="Gene3D" id="3.20.20.30">
    <property type="entry name" value="Luciferase-like domain"/>
    <property type="match status" value="1"/>
</dbReference>
<evidence type="ECO:0000313" key="7">
    <source>
        <dbReference type="EMBL" id="GAA1854225.1"/>
    </source>
</evidence>
<dbReference type="GO" id="GO:0004497">
    <property type="term" value="F:monooxygenase activity"/>
    <property type="evidence" value="ECO:0007669"/>
    <property type="project" value="UniProtKB-KW"/>
</dbReference>
<dbReference type="Pfam" id="PF00296">
    <property type="entry name" value="Bac_luciferase"/>
    <property type="match status" value="1"/>
</dbReference>
<reference evidence="7 8" key="1">
    <citation type="journal article" date="2019" name="Int. J. Syst. Evol. Microbiol.">
        <title>The Global Catalogue of Microorganisms (GCM) 10K type strain sequencing project: providing services to taxonomists for standard genome sequencing and annotation.</title>
        <authorList>
            <consortium name="The Broad Institute Genomics Platform"/>
            <consortium name="The Broad Institute Genome Sequencing Center for Infectious Disease"/>
            <person name="Wu L."/>
            <person name="Ma J."/>
        </authorList>
    </citation>
    <scope>NUCLEOTIDE SEQUENCE [LARGE SCALE GENOMIC DNA]</scope>
    <source>
        <strain evidence="7 8">JCM 16009</strain>
    </source>
</reference>
<evidence type="ECO:0000259" key="6">
    <source>
        <dbReference type="Pfam" id="PF00296"/>
    </source>
</evidence>
<dbReference type="InterPro" id="IPR051260">
    <property type="entry name" value="Diverse_substr_monoxygenases"/>
</dbReference>
<keyword evidence="3" id="KW-0560">Oxidoreductase</keyword>
<dbReference type="Proteomes" id="UP001500449">
    <property type="component" value="Unassembled WGS sequence"/>
</dbReference>
<gene>
    <name evidence="7" type="ORF">GCM10009836_37860</name>
</gene>
<sequence>MFHLGWFTNYMTPAWNKPWAGNAGRTWANGDFYLDMARQLDRAGFDFVMLEDSTALSDTYGGTFEAELRQMVRAPKHDPVPLVPLLAHVTRGLGVVATCSTSFYPPYLLARTMSTLDHLTNGRAGWNIVTSAGSAAAQNFGMEDLPPHDERYEIAEEFATLVEQLWDSWEPDALRVDHDTDTYVDHEKVHRIDFRGKHFASRGPLNTLPGPQGRPVMLQAGGSPVGRAFAARHADAVVAIPKGIEAMRAYREDMSRLAVEAGRDPEAVKVFYIVSPIVAETHEEALARRDRLYGLESERLERRLLLMSGGDLDLSRFPLDEPLPAIAAASTNGSQSILQTFLDRAQGKTLREAAVGDQTESLELVGTPDAVAGEMAEVMAEVGGDGFLVYSGSGQLTRRYITEICDGLVPELQRRGLTRTEYASPLLRDNLLAF</sequence>
<evidence type="ECO:0000256" key="3">
    <source>
        <dbReference type="ARBA" id="ARBA00023002"/>
    </source>
</evidence>
<feature type="domain" description="Luciferase-like" evidence="6">
    <location>
        <begin position="29"/>
        <end position="385"/>
    </location>
</feature>
<accession>A0ABN2N5W1</accession>
<dbReference type="PANTHER" id="PTHR30011">
    <property type="entry name" value="ALKANESULFONATE MONOOXYGENASE-RELATED"/>
    <property type="match status" value="1"/>
</dbReference>
<comment type="similarity">
    <text evidence="5">Belongs to the NtaA/SnaA/DszA monooxygenase family.</text>
</comment>
<dbReference type="PANTHER" id="PTHR30011:SF16">
    <property type="entry name" value="C2H2 FINGER DOMAIN TRANSCRIPTION FACTOR (EUROFUNG)-RELATED"/>
    <property type="match status" value="1"/>
</dbReference>
<organism evidence="7 8">
    <name type="scientific">Pseudonocardia ailaonensis</name>
    <dbReference type="NCBI Taxonomy" id="367279"/>
    <lineage>
        <taxon>Bacteria</taxon>
        <taxon>Bacillati</taxon>
        <taxon>Actinomycetota</taxon>
        <taxon>Actinomycetes</taxon>
        <taxon>Pseudonocardiales</taxon>
        <taxon>Pseudonocardiaceae</taxon>
        <taxon>Pseudonocardia</taxon>
    </lineage>
</organism>
<keyword evidence="1" id="KW-0285">Flavoprotein</keyword>
<proteinExistence type="inferred from homology"/>
<evidence type="ECO:0000256" key="2">
    <source>
        <dbReference type="ARBA" id="ARBA00022643"/>
    </source>
</evidence>
<keyword evidence="2" id="KW-0288">FMN</keyword>
<evidence type="ECO:0000313" key="8">
    <source>
        <dbReference type="Proteomes" id="UP001500449"/>
    </source>
</evidence>
<protein>
    <submittedName>
        <fullName evidence="7">NtaA/DmoA family FMN-dependent monooxygenase</fullName>
    </submittedName>
</protein>
<dbReference type="NCBIfam" id="TIGR03860">
    <property type="entry name" value="FMN_nitrolo"/>
    <property type="match status" value="1"/>
</dbReference>
<evidence type="ECO:0000256" key="5">
    <source>
        <dbReference type="ARBA" id="ARBA00033748"/>
    </source>
</evidence>
<evidence type="ECO:0000256" key="4">
    <source>
        <dbReference type="ARBA" id="ARBA00023033"/>
    </source>
</evidence>
<evidence type="ECO:0000256" key="1">
    <source>
        <dbReference type="ARBA" id="ARBA00022630"/>
    </source>
</evidence>